<organism evidence="12 13">
    <name type="scientific">Daphnia galeata</name>
    <dbReference type="NCBI Taxonomy" id="27404"/>
    <lineage>
        <taxon>Eukaryota</taxon>
        <taxon>Metazoa</taxon>
        <taxon>Ecdysozoa</taxon>
        <taxon>Arthropoda</taxon>
        <taxon>Crustacea</taxon>
        <taxon>Branchiopoda</taxon>
        <taxon>Diplostraca</taxon>
        <taxon>Cladocera</taxon>
        <taxon>Anomopoda</taxon>
        <taxon>Daphniidae</taxon>
        <taxon>Daphnia</taxon>
    </lineage>
</organism>
<dbReference type="OrthoDB" id="263893at2759"/>
<comment type="similarity">
    <text evidence="2">Belongs to the SPCS1 family.</text>
</comment>
<evidence type="ECO:0000256" key="2">
    <source>
        <dbReference type="ARBA" id="ARBA00005245"/>
    </source>
</evidence>
<evidence type="ECO:0000256" key="10">
    <source>
        <dbReference type="SAM" id="MobiDB-lite"/>
    </source>
</evidence>
<evidence type="ECO:0000256" key="8">
    <source>
        <dbReference type="ARBA" id="ARBA00032913"/>
    </source>
</evidence>
<feature type="compositionally biased region" description="Basic and acidic residues" evidence="10">
    <location>
        <begin position="79"/>
        <end position="93"/>
    </location>
</feature>
<dbReference type="AlphaFoldDB" id="A0A8J2W9T9"/>
<accession>A0A8J2W9T9</accession>
<reference evidence="12" key="1">
    <citation type="submission" date="2021-11" db="EMBL/GenBank/DDBJ databases">
        <authorList>
            <person name="Schell T."/>
        </authorList>
    </citation>
    <scope>NUCLEOTIDE SEQUENCE</scope>
    <source>
        <strain evidence="12">M5</strain>
    </source>
</reference>
<keyword evidence="4 11" id="KW-0812">Transmembrane</keyword>
<evidence type="ECO:0000313" key="13">
    <source>
        <dbReference type="Proteomes" id="UP000789390"/>
    </source>
</evidence>
<dbReference type="EMBL" id="CAKKLH010000013">
    <property type="protein sequence ID" value="CAH0098979.1"/>
    <property type="molecule type" value="Genomic_DNA"/>
</dbReference>
<dbReference type="PANTHER" id="PTHR13202">
    <property type="entry name" value="MICROSOMAL SIGNAL PEPTIDASE 12 KDA SUBUNIT"/>
    <property type="match status" value="1"/>
</dbReference>
<sequence length="105" mass="11942">MAFNFATHMDYEGQHLAEKLSHIIVVVFGVIGWIIGYINQQFSQTILVLGVGVLIAAIVTLPPWPMYRRKPLNWRKPRKEVTVDNTSKPEKEVVASVSKPKKKNK</sequence>
<dbReference type="GO" id="GO:0045047">
    <property type="term" value="P:protein targeting to ER"/>
    <property type="evidence" value="ECO:0007669"/>
    <property type="project" value="TreeGrafter"/>
</dbReference>
<protein>
    <recommendedName>
        <fullName evidence="3">Signal peptidase complex subunit 1</fullName>
    </recommendedName>
    <alternativeName>
        <fullName evidence="8">Microsomal signal peptidase 12 kDa subunit</fullName>
    </alternativeName>
</protein>
<keyword evidence="13" id="KW-1185">Reference proteome</keyword>
<dbReference type="PANTHER" id="PTHR13202:SF0">
    <property type="entry name" value="SIGNAL PEPTIDASE COMPLEX SUBUNIT 1"/>
    <property type="match status" value="1"/>
</dbReference>
<evidence type="ECO:0000256" key="4">
    <source>
        <dbReference type="ARBA" id="ARBA00022692"/>
    </source>
</evidence>
<evidence type="ECO:0000256" key="6">
    <source>
        <dbReference type="ARBA" id="ARBA00022989"/>
    </source>
</evidence>
<dbReference type="GO" id="GO:0005787">
    <property type="term" value="C:signal peptidase complex"/>
    <property type="evidence" value="ECO:0007669"/>
    <property type="project" value="InterPro"/>
</dbReference>
<evidence type="ECO:0000256" key="1">
    <source>
        <dbReference type="ARBA" id="ARBA00004477"/>
    </source>
</evidence>
<proteinExistence type="inferred from homology"/>
<dbReference type="InterPro" id="IPR009542">
    <property type="entry name" value="Spc1/SPCS1"/>
</dbReference>
<comment type="subcellular location">
    <subcellularLocation>
        <location evidence="1">Endoplasmic reticulum membrane</location>
        <topology evidence="1">Multi-pass membrane protein</topology>
    </subcellularLocation>
</comment>
<evidence type="ECO:0000256" key="9">
    <source>
        <dbReference type="ARBA" id="ARBA00045204"/>
    </source>
</evidence>
<dbReference type="Pfam" id="PF06645">
    <property type="entry name" value="SPC12"/>
    <property type="match status" value="1"/>
</dbReference>
<gene>
    <name evidence="12" type="ORF">DGAL_LOCUS1087</name>
</gene>
<evidence type="ECO:0000313" key="12">
    <source>
        <dbReference type="EMBL" id="CAH0098979.1"/>
    </source>
</evidence>
<evidence type="ECO:0000256" key="5">
    <source>
        <dbReference type="ARBA" id="ARBA00022824"/>
    </source>
</evidence>
<keyword evidence="5" id="KW-0256">Endoplasmic reticulum</keyword>
<keyword evidence="7 11" id="KW-0472">Membrane</keyword>
<dbReference type="GO" id="GO:0006465">
    <property type="term" value="P:signal peptide processing"/>
    <property type="evidence" value="ECO:0007669"/>
    <property type="project" value="InterPro"/>
</dbReference>
<keyword evidence="6 11" id="KW-1133">Transmembrane helix</keyword>
<comment type="caution">
    <text evidence="12">The sequence shown here is derived from an EMBL/GenBank/DDBJ whole genome shotgun (WGS) entry which is preliminary data.</text>
</comment>
<evidence type="ECO:0000256" key="11">
    <source>
        <dbReference type="SAM" id="Phobius"/>
    </source>
</evidence>
<feature type="transmembrane region" description="Helical" evidence="11">
    <location>
        <begin position="45"/>
        <end position="67"/>
    </location>
</feature>
<dbReference type="Proteomes" id="UP000789390">
    <property type="component" value="Unassembled WGS sequence"/>
</dbReference>
<feature type="region of interest" description="Disordered" evidence="10">
    <location>
        <begin position="78"/>
        <end position="105"/>
    </location>
</feature>
<feature type="transmembrane region" description="Helical" evidence="11">
    <location>
        <begin position="20"/>
        <end position="39"/>
    </location>
</feature>
<evidence type="ECO:0000256" key="3">
    <source>
        <dbReference type="ARBA" id="ARBA00017059"/>
    </source>
</evidence>
<name>A0A8J2W9T9_9CRUS</name>
<evidence type="ECO:0000256" key="7">
    <source>
        <dbReference type="ARBA" id="ARBA00023136"/>
    </source>
</evidence>
<comment type="function">
    <text evidence="9">Component of the signal peptidase complex (SPC) which catalyzes the cleavage of N-terminal signal sequences from nascent proteins as they are translocated into the lumen of the endoplasmic reticulum. Dispensable for SPC enzymatic activity.</text>
</comment>